<reference evidence="2" key="1">
    <citation type="journal article" date="2015" name="Nat. Genet.">
        <title>The genome and transcriptome of the zoonotic hookworm Ancylostoma ceylanicum identify infection-specific gene families.</title>
        <authorList>
            <person name="Schwarz E.M."/>
            <person name="Hu Y."/>
            <person name="Antoshechkin I."/>
            <person name="Miller M.M."/>
            <person name="Sternberg P.W."/>
            <person name="Aroian R.V."/>
        </authorList>
    </citation>
    <scope>NUCLEOTIDE SEQUENCE</scope>
    <source>
        <strain evidence="2">HY135</strain>
    </source>
</reference>
<dbReference type="EMBL" id="JARK01001461">
    <property type="protein sequence ID" value="EYB99068.1"/>
    <property type="molecule type" value="Genomic_DNA"/>
</dbReference>
<accession>A0A016T823</accession>
<dbReference type="AlphaFoldDB" id="A0A016T823"/>
<dbReference type="Proteomes" id="UP000024635">
    <property type="component" value="Unassembled WGS sequence"/>
</dbReference>
<name>A0A016T823_9BILA</name>
<dbReference type="OrthoDB" id="201362at2759"/>
<gene>
    <name evidence="1" type="primary">Acey_s0125.g1271</name>
    <name evidence="1" type="ORF">Y032_0125g1271</name>
</gene>
<sequence length="84" mass="9687">MESKQYIEIVHFSHFTTVLMERSGPSCICDDFTIFSIFVTAQRGSISSSSPLALEIPLCRRRDILKNRIAHRINYWFSGGPFLF</sequence>
<proteinExistence type="predicted"/>
<evidence type="ECO:0000313" key="1">
    <source>
        <dbReference type="EMBL" id="EYB99068.1"/>
    </source>
</evidence>
<organism evidence="1 2">
    <name type="scientific">Ancylostoma ceylanicum</name>
    <dbReference type="NCBI Taxonomy" id="53326"/>
    <lineage>
        <taxon>Eukaryota</taxon>
        <taxon>Metazoa</taxon>
        <taxon>Ecdysozoa</taxon>
        <taxon>Nematoda</taxon>
        <taxon>Chromadorea</taxon>
        <taxon>Rhabditida</taxon>
        <taxon>Rhabditina</taxon>
        <taxon>Rhabditomorpha</taxon>
        <taxon>Strongyloidea</taxon>
        <taxon>Ancylostomatidae</taxon>
        <taxon>Ancylostomatinae</taxon>
        <taxon>Ancylostoma</taxon>
    </lineage>
</organism>
<protein>
    <submittedName>
        <fullName evidence="1">Uncharacterized protein</fullName>
    </submittedName>
</protein>
<comment type="caution">
    <text evidence="1">The sequence shown here is derived from an EMBL/GenBank/DDBJ whole genome shotgun (WGS) entry which is preliminary data.</text>
</comment>
<evidence type="ECO:0000313" key="2">
    <source>
        <dbReference type="Proteomes" id="UP000024635"/>
    </source>
</evidence>
<keyword evidence="2" id="KW-1185">Reference proteome</keyword>